<dbReference type="EMBL" id="JEMC01003012">
    <property type="protein sequence ID" value="KYF84091.1"/>
    <property type="molecule type" value="Genomic_DNA"/>
</dbReference>
<dbReference type="SUPFAM" id="SSF52096">
    <property type="entry name" value="ClpP/crotonase"/>
    <property type="match status" value="1"/>
</dbReference>
<dbReference type="InterPro" id="IPR029045">
    <property type="entry name" value="ClpP/crotonase-like_dom_sf"/>
</dbReference>
<accession>A0A150RV98</accession>
<dbReference type="GO" id="GO:0004175">
    <property type="term" value="F:endopeptidase activity"/>
    <property type="evidence" value="ECO:0007669"/>
    <property type="project" value="TreeGrafter"/>
</dbReference>
<dbReference type="GO" id="GO:0007165">
    <property type="term" value="P:signal transduction"/>
    <property type="evidence" value="ECO:0007669"/>
    <property type="project" value="TreeGrafter"/>
</dbReference>
<protein>
    <recommendedName>
        <fullName evidence="4">Tail specific protease domain-containing protein</fullName>
    </recommendedName>
</protein>
<dbReference type="PANTHER" id="PTHR32060">
    <property type="entry name" value="TAIL-SPECIFIC PROTEASE"/>
    <property type="match status" value="1"/>
</dbReference>
<proteinExistence type="predicted"/>
<dbReference type="AlphaFoldDB" id="A0A150RV98"/>
<dbReference type="Gene3D" id="3.90.226.10">
    <property type="entry name" value="2-enoyl-CoA Hydratase, Chain A, domain 1"/>
    <property type="match status" value="1"/>
</dbReference>
<sequence>MLPPNNKAVGMSAGLPDVCLSPMLGPYPFPNFHPNATMFPFSPNVWFSMAPALNLASFSPITLGDQLGTLHPTFMGQGRHTFGYIKVNINGLPVTTHLSPRMGNNFNCPVGAQLLPSLNNSRVGYNAGSAESAGSARDARPAGVAHVADLDALVASLHPCGSASPVVDSAWIAPGVGFLRIHRFSLDVPARVHTALGALEAEGLETLVLDLRGNPGGELTASLELAGDFLEPGSVLARAIDADGDEIVHRSSHRNPCRAPLWILVDAATASAAELFAGCLQWHGRATVAGERTYGKGTALKVAVDPAGRAPVLAPAAMMVLPGGEAIHAVGVRPDVELGSEATAPDGVPPSVAQLFARATSNP</sequence>
<dbReference type="CDD" id="cd07560">
    <property type="entry name" value="Peptidase_S41_CPP"/>
    <property type="match status" value="1"/>
</dbReference>
<keyword evidence="3" id="KW-0720">Serine protease</keyword>
<evidence type="ECO:0000259" key="4">
    <source>
        <dbReference type="SMART" id="SM00245"/>
    </source>
</evidence>
<comment type="caution">
    <text evidence="5">The sequence shown here is derived from an EMBL/GenBank/DDBJ whole genome shotgun (WGS) entry which is preliminary data.</text>
</comment>
<dbReference type="Pfam" id="PF03572">
    <property type="entry name" value="Peptidase_S41"/>
    <property type="match status" value="1"/>
</dbReference>
<dbReference type="Pfam" id="PF13665">
    <property type="entry name" value="Tox-PAAR-like"/>
    <property type="match status" value="1"/>
</dbReference>
<evidence type="ECO:0000313" key="5">
    <source>
        <dbReference type="EMBL" id="KYF84091.1"/>
    </source>
</evidence>
<dbReference type="PANTHER" id="PTHR32060:SF30">
    <property type="entry name" value="CARBOXY-TERMINAL PROCESSING PROTEASE CTPA"/>
    <property type="match status" value="1"/>
</dbReference>
<dbReference type="GO" id="GO:0030288">
    <property type="term" value="C:outer membrane-bounded periplasmic space"/>
    <property type="evidence" value="ECO:0007669"/>
    <property type="project" value="TreeGrafter"/>
</dbReference>
<evidence type="ECO:0000256" key="3">
    <source>
        <dbReference type="ARBA" id="ARBA00022825"/>
    </source>
</evidence>
<evidence type="ECO:0000256" key="2">
    <source>
        <dbReference type="ARBA" id="ARBA00022801"/>
    </source>
</evidence>
<keyword evidence="2" id="KW-0378">Hydrolase</keyword>
<keyword evidence="1" id="KW-0645">Protease</keyword>
<feature type="domain" description="Tail specific protease" evidence="4">
    <location>
        <begin position="150"/>
        <end position="339"/>
    </location>
</feature>
<dbReference type="GO" id="GO:0006508">
    <property type="term" value="P:proteolysis"/>
    <property type="evidence" value="ECO:0007669"/>
    <property type="project" value="UniProtKB-KW"/>
</dbReference>
<dbReference type="SMART" id="SM00245">
    <property type="entry name" value="TSPc"/>
    <property type="match status" value="1"/>
</dbReference>
<dbReference type="InterPro" id="IPR004447">
    <property type="entry name" value="Peptidase_S41A"/>
</dbReference>
<evidence type="ECO:0000313" key="6">
    <source>
        <dbReference type="Proteomes" id="UP000075515"/>
    </source>
</evidence>
<evidence type="ECO:0000256" key="1">
    <source>
        <dbReference type="ARBA" id="ARBA00022670"/>
    </source>
</evidence>
<dbReference type="Proteomes" id="UP000075515">
    <property type="component" value="Unassembled WGS sequence"/>
</dbReference>
<name>A0A150RV98_SORCE</name>
<gene>
    <name evidence="5" type="ORF">BE18_13475</name>
</gene>
<dbReference type="GO" id="GO:0008236">
    <property type="term" value="F:serine-type peptidase activity"/>
    <property type="evidence" value="ECO:0007669"/>
    <property type="project" value="UniProtKB-KW"/>
</dbReference>
<dbReference type="InterPro" id="IPR005151">
    <property type="entry name" value="Tail-specific_protease"/>
</dbReference>
<reference evidence="5 6" key="1">
    <citation type="submission" date="2014-02" db="EMBL/GenBank/DDBJ databases">
        <title>The small core and large imbalanced accessory genome model reveals a collaborative survival strategy of Sorangium cellulosum strains in nature.</title>
        <authorList>
            <person name="Han K."/>
            <person name="Peng R."/>
            <person name="Blom J."/>
            <person name="Li Y.-Z."/>
        </authorList>
    </citation>
    <scope>NUCLEOTIDE SEQUENCE [LARGE SCALE GENOMIC DNA]</scope>
    <source>
        <strain evidence="5 6">So0149</strain>
    </source>
</reference>
<organism evidence="5 6">
    <name type="scientific">Sorangium cellulosum</name>
    <name type="common">Polyangium cellulosum</name>
    <dbReference type="NCBI Taxonomy" id="56"/>
    <lineage>
        <taxon>Bacteria</taxon>
        <taxon>Pseudomonadati</taxon>
        <taxon>Myxococcota</taxon>
        <taxon>Polyangia</taxon>
        <taxon>Polyangiales</taxon>
        <taxon>Polyangiaceae</taxon>
        <taxon>Sorangium</taxon>
    </lineage>
</organism>